<evidence type="ECO:0000313" key="2">
    <source>
        <dbReference type="Proteomes" id="UP000031971"/>
    </source>
</evidence>
<comment type="caution">
    <text evidence="1">The sequence shown here is derived from an EMBL/GenBank/DDBJ whole genome shotgun (WGS) entry which is preliminary data.</text>
</comment>
<accession>A0A0C2YNX7</accession>
<dbReference type="EMBL" id="JXSL01000034">
    <property type="protein sequence ID" value="KIL96808.1"/>
    <property type="molecule type" value="Genomic_DNA"/>
</dbReference>
<organism evidence="1 2">
    <name type="scientific">Paramagnetospirillum magnetotacticum MS-1</name>
    <dbReference type="NCBI Taxonomy" id="272627"/>
    <lineage>
        <taxon>Bacteria</taxon>
        <taxon>Pseudomonadati</taxon>
        <taxon>Pseudomonadota</taxon>
        <taxon>Alphaproteobacteria</taxon>
        <taxon>Rhodospirillales</taxon>
        <taxon>Magnetospirillaceae</taxon>
        <taxon>Paramagnetospirillum</taxon>
    </lineage>
</organism>
<name>A0A0C2YNX7_PARME</name>
<protein>
    <submittedName>
        <fullName evidence="1">Uncharacterized protein</fullName>
    </submittedName>
</protein>
<evidence type="ECO:0000313" key="1">
    <source>
        <dbReference type="EMBL" id="KIL96808.1"/>
    </source>
</evidence>
<keyword evidence="2" id="KW-1185">Reference proteome</keyword>
<sequence>MADDLIHAENPCLLARRVALGLCAEAILHLDGHRCSSAESRSQINHYCQMLHSSRIVKHMANSLNCNA</sequence>
<proteinExistence type="predicted"/>
<dbReference type="Proteomes" id="UP000031971">
    <property type="component" value="Unassembled WGS sequence"/>
</dbReference>
<dbReference type="AlphaFoldDB" id="A0A0C2YNX7"/>
<gene>
    <name evidence="1" type="ORF">CCC_01674</name>
</gene>
<reference evidence="1 2" key="1">
    <citation type="submission" date="2015-01" db="EMBL/GenBank/DDBJ databases">
        <title>Genome Sequence of Magnetospirillum magnetotacticum Strain MS-1.</title>
        <authorList>
            <person name="Marinov G.K."/>
            <person name="Smalley M.D."/>
            <person name="DeSalvo G."/>
        </authorList>
    </citation>
    <scope>NUCLEOTIDE SEQUENCE [LARGE SCALE GENOMIC DNA]</scope>
    <source>
        <strain evidence="1 2">MS-1</strain>
    </source>
</reference>